<evidence type="ECO:0000256" key="6">
    <source>
        <dbReference type="ARBA" id="ARBA00023157"/>
    </source>
</evidence>
<evidence type="ECO:0000313" key="11">
    <source>
        <dbReference type="Proteomes" id="UP000694381"/>
    </source>
</evidence>
<dbReference type="InterPro" id="IPR003087">
    <property type="entry name" value="LCN2/LCN12"/>
</dbReference>
<dbReference type="PANTHER" id="PTHR11430:SF12">
    <property type="entry name" value="EPIDIDYMAL-SPECIFIC LIPOCALIN-12"/>
    <property type="match status" value="1"/>
</dbReference>
<dbReference type="InterPro" id="IPR002345">
    <property type="entry name" value="Lipocalin"/>
</dbReference>
<comment type="subcellular location">
    <subcellularLocation>
        <location evidence="1">Secreted</location>
    </subcellularLocation>
</comment>
<dbReference type="InterPro" id="IPR012674">
    <property type="entry name" value="Calycin"/>
</dbReference>
<evidence type="ECO:0000256" key="5">
    <source>
        <dbReference type="ARBA" id="ARBA00022729"/>
    </source>
</evidence>
<dbReference type="OMA" id="RCDTWSY"/>
<dbReference type="PANTHER" id="PTHR11430">
    <property type="entry name" value="LIPOCALIN"/>
    <property type="match status" value="1"/>
</dbReference>
<evidence type="ECO:0000259" key="9">
    <source>
        <dbReference type="Pfam" id="PF00061"/>
    </source>
</evidence>
<evidence type="ECO:0000256" key="4">
    <source>
        <dbReference type="ARBA" id="ARBA00022525"/>
    </source>
</evidence>
<protein>
    <submittedName>
        <fullName evidence="10">Lipocalin 12</fullName>
    </submittedName>
</protein>
<feature type="domain" description="Lipocalin/cytosolic fatty-acid binding" evidence="9">
    <location>
        <begin position="42"/>
        <end position="187"/>
    </location>
</feature>
<evidence type="ECO:0000256" key="8">
    <source>
        <dbReference type="SAM" id="SignalP"/>
    </source>
</evidence>
<evidence type="ECO:0000256" key="1">
    <source>
        <dbReference type="ARBA" id="ARBA00004613"/>
    </source>
</evidence>
<dbReference type="GO" id="GO:0005615">
    <property type="term" value="C:extracellular space"/>
    <property type="evidence" value="ECO:0007669"/>
    <property type="project" value="TreeGrafter"/>
</dbReference>
<dbReference type="InterPro" id="IPR000566">
    <property type="entry name" value="Lipocln_cytosolic_FA-bd_dom"/>
</dbReference>
<evidence type="ECO:0000256" key="2">
    <source>
        <dbReference type="ARBA" id="ARBA00006889"/>
    </source>
</evidence>
<dbReference type="Gene3D" id="2.40.128.20">
    <property type="match status" value="1"/>
</dbReference>
<dbReference type="GeneID" id="115071856"/>
<evidence type="ECO:0000256" key="7">
    <source>
        <dbReference type="ARBA" id="ARBA00023180"/>
    </source>
</evidence>
<dbReference type="PRINTS" id="PR01275">
    <property type="entry name" value="NGELATINASE"/>
</dbReference>
<keyword evidence="11" id="KW-1185">Reference proteome</keyword>
<dbReference type="OrthoDB" id="9664333at2759"/>
<name>A0A8C6RH49_NANGA</name>
<dbReference type="Proteomes" id="UP000694381">
    <property type="component" value="Unassembled WGS sequence"/>
</dbReference>
<keyword evidence="6" id="KW-1015">Disulfide bond</keyword>
<dbReference type="SUPFAM" id="SSF50814">
    <property type="entry name" value="Lipocalins"/>
    <property type="match status" value="1"/>
</dbReference>
<organism evidence="10 11">
    <name type="scientific">Nannospalax galili</name>
    <name type="common">Northern Israeli blind subterranean mole rat</name>
    <name type="synonym">Spalax galili</name>
    <dbReference type="NCBI Taxonomy" id="1026970"/>
    <lineage>
        <taxon>Eukaryota</taxon>
        <taxon>Metazoa</taxon>
        <taxon>Chordata</taxon>
        <taxon>Craniata</taxon>
        <taxon>Vertebrata</taxon>
        <taxon>Euteleostomi</taxon>
        <taxon>Mammalia</taxon>
        <taxon>Eutheria</taxon>
        <taxon>Euarchontoglires</taxon>
        <taxon>Glires</taxon>
        <taxon>Rodentia</taxon>
        <taxon>Myomorpha</taxon>
        <taxon>Muroidea</taxon>
        <taxon>Spalacidae</taxon>
        <taxon>Spalacinae</taxon>
        <taxon>Nannospalax</taxon>
    </lineage>
</organism>
<keyword evidence="7" id="KW-0325">Glycoprotein</keyword>
<keyword evidence="5 8" id="KW-0732">Signal</keyword>
<evidence type="ECO:0000256" key="3">
    <source>
        <dbReference type="ARBA" id="ARBA00022448"/>
    </source>
</evidence>
<sequence>MGLRWALWLTLTLPKILEGETPTPTMQPGFPQLTSFQSDQFQGEWFVLGLAGNIYKKMDRVLLNPFISLFELKNNSHIQVTNSMTRGKHCDAWSYMLIPATKPGQFTVDIKGSRPGADSEEVQVIETDYTKFALMLSSRQTSSQTIIRVSLLGRKWRLPYKTINKFVCLTRAQNLTKNNFVFPDVTDWLTDPSVC</sequence>
<dbReference type="Ensembl" id="ENSNGAT00000023367.1">
    <property type="protein sequence ID" value="ENSNGAP00000017734.1"/>
    <property type="gene ID" value="ENSNGAG00000018066.1"/>
</dbReference>
<evidence type="ECO:0000313" key="10">
    <source>
        <dbReference type="Ensembl" id="ENSNGAP00000017734.1"/>
    </source>
</evidence>
<reference evidence="10" key="1">
    <citation type="submission" date="2025-08" db="UniProtKB">
        <authorList>
            <consortium name="Ensembl"/>
        </authorList>
    </citation>
    <scope>IDENTIFICATION</scope>
</reference>
<dbReference type="GO" id="GO:0036094">
    <property type="term" value="F:small molecule binding"/>
    <property type="evidence" value="ECO:0007669"/>
    <property type="project" value="InterPro"/>
</dbReference>
<dbReference type="CTD" id="286256"/>
<gene>
    <name evidence="10" type="primary">Lcn12</name>
</gene>
<feature type="chain" id="PRO_5034056213" evidence="8">
    <location>
        <begin position="20"/>
        <end position="195"/>
    </location>
</feature>
<reference evidence="10" key="2">
    <citation type="submission" date="2025-09" db="UniProtKB">
        <authorList>
            <consortium name="Ensembl"/>
        </authorList>
    </citation>
    <scope>IDENTIFICATION</scope>
</reference>
<dbReference type="Pfam" id="PF00061">
    <property type="entry name" value="Lipocalin"/>
    <property type="match status" value="1"/>
</dbReference>
<comment type="similarity">
    <text evidence="2">Belongs to the calycin superfamily. Lipocalin family.</text>
</comment>
<keyword evidence="3" id="KW-0813">Transport</keyword>
<keyword evidence="4" id="KW-0964">Secreted</keyword>
<dbReference type="RefSeq" id="XP_029423588.1">
    <property type="nucleotide sequence ID" value="XM_029567728.1"/>
</dbReference>
<proteinExistence type="inferred from homology"/>
<accession>A0A8C6RH49</accession>
<feature type="signal peptide" evidence="8">
    <location>
        <begin position="1"/>
        <end position="19"/>
    </location>
</feature>
<dbReference type="AlphaFoldDB" id="A0A8C6RH49"/>
<dbReference type="GeneTree" id="ENSGT01050000244868"/>